<proteinExistence type="predicted"/>
<dbReference type="AlphaFoldDB" id="A0A6J6NDI3"/>
<organism evidence="2">
    <name type="scientific">freshwater metagenome</name>
    <dbReference type="NCBI Taxonomy" id="449393"/>
    <lineage>
        <taxon>unclassified sequences</taxon>
        <taxon>metagenomes</taxon>
        <taxon>ecological metagenomes</taxon>
    </lineage>
</organism>
<sequence length="355" mass="38836">MNTTPALPSTEEEIWRYSRIAELDLGSFALGKARTETVGLDAVRVKDSLAGIAMNGTPDVFAELNASNAETISLRIPKGVAVDGVIEIIHHIEDDGIVTYPRLVIDAEPESQVTVVERFISNDNVKSLVVPVLEIRSAASANVNYVGINQLGLRTWMIAHQQTVGHRDSNTRLNTVALGGDYARVRAEVRLVESGANAQQLALYFASGTQMHDFRTLQRHEAPRTYSDLLFKGAVGGSARSVYTGLIRIEKNAGKSEAFQTNRNLTLGAGAWAESVPNLEIETNEVKCSHASTVGSIDQEQRFYLESRGISPEVAERLVVFGFFKDVLDRLPSNVDTTALEAEIAEKLRREEAAQ</sequence>
<dbReference type="PANTHER" id="PTHR43575:SF1">
    <property type="entry name" value="PROTEIN ABCI7, CHLOROPLASTIC"/>
    <property type="match status" value="1"/>
</dbReference>
<reference evidence="2" key="1">
    <citation type="submission" date="2020-05" db="EMBL/GenBank/DDBJ databases">
        <authorList>
            <person name="Chiriac C."/>
            <person name="Salcher M."/>
            <person name="Ghai R."/>
            <person name="Kavagutti S V."/>
        </authorList>
    </citation>
    <scope>NUCLEOTIDE SEQUENCE</scope>
</reference>
<dbReference type="InterPro" id="IPR000825">
    <property type="entry name" value="SUF_FeS_clus_asmbl_SufBD_core"/>
</dbReference>
<dbReference type="PANTHER" id="PTHR43575">
    <property type="entry name" value="PROTEIN ABCI7, CHLOROPLASTIC"/>
    <property type="match status" value="1"/>
</dbReference>
<dbReference type="InterPro" id="IPR055346">
    <property type="entry name" value="Fe-S_cluster_assembly_SufBD"/>
</dbReference>
<evidence type="ECO:0000259" key="1">
    <source>
        <dbReference type="Pfam" id="PF01458"/>
    </source>
</evidence>
<dbReference type="EMBL" id="CAEZWV010000047">
    <property type="protein sequence ID" value="CAB4684237.1"/>
    <property type="molecule type" value="Genomic_DNA"/>
</dbReference>
<accession>A0A6J6NDI3</accession>
<name>A0A6J6NDI3_9ZZZZ</name>
<dbReference type="GO" id="GO:0016226">
    <property type="term" value="P:iron-sulfur cluster assembly"/>
    <property type="evidence" value="ECO:0007669"/>
    <property type="project" value="InterPro"/>
</dbReference>
<dbReference type="InterPro" id="IPR037284">
    <property type="entry name" value="SUF_FeS_clus_asmbl_SufBD_sf"/>
</dbReference>
<gene>
    <name evidence="2" type="ORF">UFOPK2295_01590</name>
</gene>
<protein>
    <submittedName>
        <fullName evidence="2">Unannotated protein</fullName>
    </submittedName>
</protein>
<dbReference type="Pfam" id="PF01458">
    <property type="entry name" value="SUFBD_core"/>
    <property type="match status" value="1"/>
</dbReference>
<feature type="domain" description="SUF system FeS cluster assembly SufBD core" evidence="1">
    <location>
        <begin position="93"/>
        <end position="323"/>
    </location>
</feature>
<evidence type="ECO:0000313" key="2">
    <source>
        <dbReference type="EMBL" id="CAB4684237.1"/>
    </source>
</evidence>
<dbReference type="SUPFAM" id="SSF101960">
    <property type="entry name" value="Stabilizer of iron transporter SufD"/>
    <property type="match status" value="1"/>
</dbReference>
<dbReference type="NCBIfam" id="TIGR01981">
    <property type="entry name" value="sufD"/>
    <property type="match status" value="1"/>
</dbReference>
<dbReference type="InterPro" id="IPR011542">
    <property type="entry name" value="SUF_FeS_clus_asmbl_SufD"/>
</dbReference>